<dbReference type="Proteomes" id="UP000740926">
    <property type="component" value="Unassembled WGS sequence"/>
</dbReference>
<gene>
    <name evidence="1" type="ORF">G6F50_018223</name>
</gene>
<name>A0A9P7BZ72_9FUNG</name>
<dbReference type="EMBL" id="JAANIU010016408">
    <property type="protein sequence ID" value="KAG1528699.1"/>
    <property type="molecule type" value="Genomic_DNA"/>
</dbReference>
<organism evidence="1 2">
    <name type="scientific">Rhizopus delemar</name>
    <dbReference type="NCBI Taxonomy" id="936053"/>
    <lineage>
        <taxon>Eukaryota</taxon>
        <taxon>Fungi</taxon>
        <taxon>Fungi incertae sedis</taxon>
        <taxon>Mucoromycota</taxon>
        <taxon>Mucoromycotina</taxon>
        <taxon>Mucoromycetes</taxon>
        <taxon>Mucorales</taxon>
        <taxon>Mucorineae</taxon>
        <taxon>Rhizopodaceae</taxon>
        <taxon>Rhizopus</taxon>
    </lineage>
</organism>
<sequence length="73" mass="7873">MLEAVVPVGMVKSHREHGVTRKGQALAAGHQVDHAVPRGMAAGQAHDHARRDFMRVFEDHKPVAICVVEGRGG</sequence>
<protein>
    <submittedName>
        <fullName evidence="1">Uncharacterized protein</fullName>
    </submittedName>
</protein>
<reference evidence="1 2" key="1">
    <citation type="journal article" date="2020" name="Microb. Genom.">
        <title>Genetic diversity of clinical and environmental Mucorales isolates obtained from an investigation of mucormycosis cases among solid organ transplant recipients.</title>
        <authorList>
            <person name="Nguyen M.H."/>
            <person name="Kaul D."/>
            <person name="Muto C."/>
            <person name="Cheng S.J."/>
            <person name="Richter R.A."/>
            <person name="Bruno V.M."/>
            <person name="Liu G."/>
            <person name="Beyhan S."/>
            <person name="Sundermann A.J."/>
            <person name="Mounaud S."/>
            <person name="Pasculle A.W."/>
            <person name="Nierman W.C."/>
            <person name="Driscoll E."/>
            <person name="Cumbie R."/>
            <person name="Clancy C.J."/>
            <person name="Dupont C.L."/>
        </authorList>
    </citation>
    <scope>NUCLEOTIDE SEQUENCE [LARGE SCALE GENOMIC DNA]</scope>
    <source>
        <strain evidence="1 2">GL24</strain>
    </source>
</reference>
<evidence type="ECO:0000313" key="2">
    <source>
        <dbReference type="Proteomes" id="UP000740926"/>
    </source>
</evidence>
<proteinExistence type="predicted"/>
<keyword evidence="2" id="KW-1185">Reference proteome</keyword>
<evidence type="ECO:0000313" key="1">
    <source>
        <dbReference type="EMBL" id="KAG1528699.1"/>
    </source>
</evidence>
<dbReference type="AlphaFoldDB" id="A0A9P7BZ72"/>
<comment type="caution">
    <text evidence="1">The sequence shown here is derived from an EMBL/GenBank/DDBJ whole genome shotgun (WGS) entry which is preliminary data.</text>
</comment>
<accession>A0A9P7BZ72</accession>